<protein>
    <recommendedName>
        <fullName evidence="3">KEOPS complex subunit</fullName>
    </recommendedName>
</protein>
<evidence type="ECO:0000256" key="1">
    <source>
        <dbReference type="ARBA" id="ARBA00007073"/>
    </source>
</evidence>
<evidence type="ECO:0000313" key="2">
    <source>
        <dbReference type="EMBL" id="HHQ80250.1"/>
    </source>
</evidence>
<comment type="caution">
    <text evidence="2">The sequence shown here is derived from an EMBL/GenBank/DDBJ whole genome shotgun (WGS) entry which is preliminary data.</text>
</comment>
<reference evidence="2" key="1">
    <citation type="journal article" date="2020" name="mSystems">
        <title>Genome- and Community-Level Interaction Insights into Carbon Utilization and Element Cycling Functions of Hydrothermarchaeota in Hydrothermal Sediment.</title>
        <authorList>
            <person name="Zhou Z."/>
            <person name="Liu Y."/>
            <person name="Xu W."/>
            <person name="Pan J."/>
            <person name="Luo Z.H."/>
            <person name="Li M."/>
        </authorList>
    </citation>
    <scope>NUCLEOTIDE SEQUENCE [LARGE SCALE GENOMIC DNA]</scope>
    <source>
        <strain evidence="2">SpSt-1116</strain>
    </source>
</reference>
<organism evidence="2">
    <name type="scientific">Fervidicoccus fontis</name>
    <dbReference type="NCBI Taxonomy" id="683846"/>
    <lineage>
        <taxon>Archaea</taxon>
        <taxon>Thermoproteota</taxon>
        <taxon>Thermoprotei</taxon>
        <taxon>Fervidicoccales</taxon>
        <taxon>Fervidicoccaceae</taxon>
        <taxon>Fervidicoccus</taxon>
    </lineage>
</organism>
<proteinExistence type="inferred from homology"/>
<dbReference type="NCBIfam" id="NF011470">
    <property type="entry name" value="PRK14887.1"/>
    <property type="match status" value="1"/>
</dbReference>
<sequence length="92" mass="10256">MMASSLKEVEVLFEVESDDIKLLEAIRKAVVPDNINAPSEIRIDCETASNTFRVSVRLLGSNLLRLRNTIDDLLEQISIVVRVLGDSKRTGD</sequence>
<dbReference type="EMBL" id="DRZC01000030">
    <property type="protein sequence ID" value="HHQ80250.1"/>
    <property type="molecule type" value="Genomic_DNA"/>
</dbReference>
<dbReference type="Pfam" id="PF09341">
    <property type="entry name" value="Pcc1"/>
    <property type="match status" value="1"/>
</dbReference>
<comment type="similarity">
    <text evidence="1">Belongs to the CTAG/PCC1 family.</text>
</comment>
<accession>A0A7J3ZLD7</accession>
<evidence type="ECO:0008006" key="3">
    <source>
        <dbReference type="Google" id="ProtNLM"/>
    </source>
</evidence>
<name>A0A7J3ZLD7_9CREN</name>
<dbReference type="AlphaFoldDB" id="A0A7J3ZLD7"/>
<gene>
    <name evidence="2" type="ORF">ENM78_02135</name>
</gene>
<dbReference type="InterPro" id="IPR015419">
    <property type="entry name" value="CTAG/Pcc1"/>
</dbReference>